<dbReference type="EMBL" id="CAKOFQ010006682">
    <property type="protein sequence ID" value="CAH1959479.1"/>
    <property type="molecule type" value="Genomic_DNA"/>
</dbReference>
<name>A0A9P0JSE0_ACAOB</name>
<evidence type="ECO:0008006" key="3">
    <source>
        <dbReference type="Google" id="ProtNLM"/>
    </source>
</evidence>
<evidence type="ECO:0000313" key="2">
    <source>
        <dbReference type="Proteomes" id="UP001152888"/>
    </source>
</evidence>
<keyword evidence="2" id="KW-1185">Reference proteome</keyword>
<dbReference type="AlphaFoldDB" id="A0A9P0JSE0"/>
<accession>A0A9P0JSE0</accession>
<sequence>MYGRADGNGLEALRLYQERFPGRRLPNIRVFYNTHRPLYETGRLTRNAPGVNPGRYPPEAEDLLLQAFEDDPTTSTRKVAADLGLSPWKVLSIMHRE</sequence>
<protein>
    <recommendedName>
        <fullName evidence="3">DUF4817 domain-containing protein</fullName>
    </recommendedName>
</protein>
<gene>
    <name evidence="1" type="ORF">ACAOBT_LOCUS3197</name>
</gene>
<comment type="caution">
    <text evidence="1">The sequence shown here is derived from an EMBL/GenBank/DDBJ whole genome shotgun (WGS) entry which is preliminary data.</text>
</comment>
<dbReference type="Proteomes" id="UP001152888">
    <property type="component" value="Unassembled WGS sequence"/>
</dbReference>
<dbReference type="OrthoDB" id="6753189at2759"/>
<organism evidence="1 2">
    <name type="scientific">Acanthoscelides obtectus</name>
    <name type="common">Bean weevil</name>
    <name type="synonym">Bruchus obtectus</name>
    <dbReference type="NCBI Taxonomy" id="200917"/>
    <lineage>
        <taxon>Eukaryota</taxon>
        <taxon>Metazoa</taxon>
        <taxon>Ecdysozoa</taxon>
        <taxon>Arthropoda</taxon>
        <taxon>Hexapoda</taxon>
        <taxon>Insecta</taxon>
        <taxon>Pterygota</taxon>
        <taxon>Neoptera</taxon>
        <taxon>Endopterygota</taxon>
        <taxon>Coleoptera</taxon>
        <taxon>Polyphaga</taxon>
        <taxon>Cucujiformia</taxon>
        <taxon>Chrysomeloidea</taxon>
        <taxon>Chrysomelidae</taxon>
        <taxon>Bruchinae</taxon>
        <taxon>Bruchini</taxon>
        <taxon>Acanthoscelides</taxon>
    </lineage>
</organism>
<proteinExistence type="predicted"/>
<reference evidence="1" key="1">
    <citation type="submission" date="2022-03" db="EMBL/GenBank/DDBJ databases">
        <authorList>
            <person name="Sayadi A."/>
        </authorList>
    </citation>
    <scope>NUCLEOTIDE SEQUENCE</scope>
</reference>
<evidence type="ECO:0000313" key="1">
    <source>
        <dbReference type="EMBL" id="CAH1959479.1"/>
    </source>
</evidence>